<proteinExistence type="predicted"/>
<dbReference type="Gene3D" id="3.60.130.10">
    <property type="entry name" value="Clavaminate synthase-like"/>
    <property type="match status" value="1"/>
</dbReference>
<sequence length="236" mass="27211">MLSLESNGINAIGQNLHQNGWVFLSHVHPDIWQTVAKQIAKCQPMTQENGQTIYDVKANSSKQNRSDSQSQNPLRPHTDGSDLLVPPNYLALYCLKPDQFGGGYTTLADGQELLRHLTETDQQKMLSNPYPFFSKDGKQQILRPILSLNQNQPLFRFSYNTLVYGTPSPEMTQTTPSVRDSWLLDICHKIVNWFDNNHESIRIPQNGLLIFNNHRMLHSRTAYWDAERHLQRLWLI</sequence>
<comment type="caution">
    <text evidence="6">The sequence shown here is derived from an EMBL/GenBank/DDBJ whole genome shotgun (WGS) entry which is preliminary data.</text>
</comment>
<reference evidence="6 7" key="1">
    <citation type="submission" date="2023-01" db="EMBL/GenBank/DDBJ databases">
        <title>Novel diversity within Roseofilum (Cyanobacteria; Desertifilaceae) from marine benthic mats with descriptions of four novel species.</title>
        <authorList>
            <person name="Wang Y."/>
            <person name="Berthold D.E."/>
            <person name="Hu J."/>
            <person name="Lefler F.W."/>
            <person name="Laughinghouse H.D. IV."/>
        </authorList>
    </citation>
    <scope>NUCLEOTIDE SEQUENCE [LARGE SCALE GENOMIC DNA]</scope>
    <source>
        <strain evidence="6 7">BLCC-M154</strain>
    </source>
</reference>
<dbReference type="GO" id="GO:0051213">
    <property type="term" value="F:dioxygenase activity"/>
    <property type="evidence" value="ECO:0007669"/>
    <property type="project" value="UniProtKB-KW"/>
</dbReference>
<evidence type="ECO:0000313" key="7">
    <source>
        <dbReference type="Proteomes" id="UP001235303"/>
    </source>
</evidence>
<dbReference type="EMBL" id="JAQOSP010000104">
    <property type="protein sequence ID" value="MDJ1170985.1"/>
    <property type="molecule type" value="Genomic_DNA"/>
</dbReference>
<organism evidence="6 7">
    <name type="scientific">Roseofilum acuticapitatum BLCC-M154</name>
    <dbReference type="NCBI Taxonomy" id="3022444"/>
    <lineage>
        <taxon>Bacteria</taxon>
        <taxon>Bacillati</taxon>
        <taxon>Cyanobacteriota</taxon>
        <taxon>Cyanophyceae</taxon>
        <taxon>Desertifilales</taxon>
        <taxon>Desertifilaceae</taxon>
        <taxon>Roseofilum</taxon>
        <taxon>Roseofilum acuticapitatum</taxon>
    </lineage>
</organism>
<comment type="cofactor">
    <cofactor evidence="1">
        <name>Fe(2+)</name>
        <dbReference type="ChEBI" id="CHEBI:29033"/>
    </cofactor>
</comment>
<evidence type="ECO:0000259" key="5">
    <source>
        <dbReference type="Pfam" id="PF02668"/>
    </source>
</evidence>
<evidence type="ECO:0000256" key="4">
    <source>
        <dbReference type="SAM" id="MobiDB-lite"/>
    </source>
</evidence>
<dbReference type="SUPFAM" id="SSF51197">
    <property type="entry name" value="Clavaminate synthase-like"/>
    <property type="match status" value="1"/>
</dbReference>
<evidence type="ECO:0000256" key="1">
    <source>
        <dbReference type="ARBA" id="ARBA00001954"/>
    </source>
</evidence>
<dbReference type="InterPro" id="IPR003819">
    <property type="entry name" value="TauD/TfdA-like"/>
</dbReference>
<dbReference type="InterPro" id="IPR042098">
    <property type="entry name" value="TauD-like_sf"/>
</dbReference>
<name>A0ABT7AVN9_9CYAN</name>
<evidence type="ECO:0000256" key="2">
    <source>
        <dbReference type="ARBA" id="ARBA00023002"/>
    </source>
</evidence>
<evidence type="ECO:0000313" key="6">
    <source>
        <dbReference type="EMBL" id="MDJ1170985.1"/>
    </source>
</evidence>
<evidence type="ECO:0000256" key="3">
    <source>
        <dbReference type="ARBA" id="ARBA00023194"/>
    </source>
</evidence>
<dbReference type="RefSeq" id="WP_283754739.1">
    <property type="nucleotide sequence ID" value="NZ_JAQOSP010000104.1"/>
</dbReference>
<keyword evidence="3" id="KW-0045">Antibiotic biosynthesis</keyword>
<keyword evidence="2" id="KW-0560">Oxidoreductase</keyword>
<protein>
    <submittedName>
        <fullName evidence="6">TauD/TfdA family dioxygenase</fullName>
    </submittedName>
</protein>
<accession>A0ABT7AVN9</accession>
<dbReference type="PANTHER" id="PTHR10696:SF56">
    <property type="entry name" value="TAUD_TFDA-LIKE DOMAIN-CONTAINING PROTEIN"/>
    <property type="match status" value="1"/>
</dbReference>
<gene>
    <name evidence="6" type="ORF">PMG71_16270</name>
</gene>
<feature type="region of interest" description="Disordered" evidence="4">
    <location>
        <begin position="59"/>
        <end position="82"/>
    </location>
</feature>
<keyword evidence="6" id="KW-0223">Dioxygenase</keyword>
<feature type="compositionally biased region" description="Polar residues" evidence="4">
    <location>
        <begin position="59"/>
        <end position="73"/>
    </location>
</feature>
<dbReference type="InterPro" id="IPR050411">
    <property type="entry name" value="AlphaKG_dependent_hydroxylases"/>
</dbReference>
<dbReference type="Pfam" id="PF02668">
    <property type="entry name" value="TauD"/>
    <property type="match status" value="1"/>
</dbReference>
<feature type="domain" description="TauD/TfdA-like" evidence="5">
    <location>
        <begin position="6"/>
        <end position="234"/>
    </location>
</feature>
<dbReference type="Proteomes" id="UP001235303">
    <property type="component" value="Unassembled WGS sequence"/>
</dbReference>
<keyword evidence="7" id="KW-1185">Reference proteome</keyword>
<dbReference type="PANTHER" id="PTHR10696">
    <property type="entry name" value="GAMMA-BUTYROBETAINE HYDROXYLASE-RELATED"/>
    <property type="match status" value="1"/>
</dbReference>